<dbReference type="InterPro" id="IPR023025">
    <property type="entry name" value="Ser_Thr_transp_SstT"/>
</dbReference>
<dbReference type="GO" id="GO:0032329">
    <property type="term" value="P:serine transport"/>
    <property type="evidence" value="ECO:0007669"/>
    <property type="project" value="InterPro"/>
</dbReference>
<comment type="subcellular location">
    <subcellularLocation>
        <location evidence="1">Membrane</location>
        <topology evidence="1">Multi-pass membrane protein</topology>
    </subcellularLocation>
</comment>
<dbReference type="AlphaFoldDB" id="A0A1H4A112"/>
<evidence type="ECO:0000256" key="6">
    <source>
        <dbReference type="ARBA" id="ARBA00022970"/>
    </source>
</evidence>
<reference evidence="10 11" key="1">
    <citation type="submission" date="2016-10" db="EMBL/GenBank/DDBJ databases">
        <authorList>
            <person name="de Groot N.N."/>
        </authorList>
    </citation>
    <scope>NUCLEOTIDE SEQUENCE [LARGE SCALE GENOMIC DNA]</scope>
    <source>
        <strain evidence="10 11">D31d</strain>
    </source>
</reference>
<dbReference type="GO" id="GO:0005886">
    <property type="term" value="C:plasma membrane"/>
    <property type="evidence" value="ECO:0007669"/>
    <property type="project" value="TreeGrafter"/>
</dbReference>
<feature type="transmembrane region" description="Helical" evidence="9">
    <location>
        <begin position="37"/>
        <end position="61"/>
    </location>
</feature>
<dbReference type="InterPro" id="IPR036458">
    <property type="entry name" value="Na:dicarbo_symporter_sf"/>
</dbReference>
<evidence type="ECO:0000256" key="4">
    <source>
        <dbReference type="ARBA" id="ARBA00022692"/>
    </source>
</evidence>
<dbReference type="PANTHER" id="PTHR42865">
    <property type="entry name" value="PROTON/GLUTAMATE-ASPARTATE SYMPORTER"/>
    <property type="match status" value="1"/>
</dbReference>
<evidence type="ECO:0000256" key="1">
    <source>
        <dbReference type="ARBA" id="ARBA00004141"/>
    </source>
</evidence>
<feature type="transmembrane region" description="Helical" evidence="9">
    <location>
        <begin position="177"/>
        <end position="198"/>
    </location>
</feature>
<feature type="transmembrane region" description="Helical" evidence="9">
    <location>
        <begin position="281"/>
        <end position="309"/>
    </location>
</feature>
<keyword evidence="6" id="KW-0029">Amino-acid transport</keyword>
<evidence type="ECO:0000256" key="2">
    <source>
        <dbReference type="ARBA" id="ARBA00022448"/>
    </source>
</evidence>
<dbReference type="InterPro" id="IPR001991">
    <property type="entry name" value="Na-dicarboxylate_symporter"/>
</dbReference>
<dbReference type="OrthoDB" id="9768885at2"/>
<evidence type="ECO:0000313" key="11">
    <source>
        <dbReference type="Proteomes" id="UP000182257"/>
    </source>
</evidence>
<dbReference type="HAMAP" id="MF_01582">
    <property type="entry name" value="Ser_Thr_transp_SstT"/>
    <property type="match status" value="1"/>
</dbReference>
<sequence>MKQILSKWSETSLVLRILIGIIIGTCLGLFVPQFTGIGILGVVFVSALKAIAPVLVAVLVTASIAKASNGLGSRFRVVISRYMLSTFIAAICAVVGSFAFPVKMQLRDVVEGSAPGALTDVFSNLLTNMVTNPILSVSQANYIGILFWAILIGVALKLKASQPTINVVQDFSQIITLTVKWVIQFAPFGILGLVFTSVSEGGLDVFTTYGHLVLLLVGCMLANTLIFNPLISFLMLRRNPYPLLFTCLKESGLQAFFTRSSAANIPINMNLCKKLGLDEDFYSVSIPLGATINMDGAAVTITVMTLAVANTVGVEVTFASAFFLCIIATLAACGTSGVAGGSILLIPMACSFFNIGNDIAMQAVAVGFIIGVIQDSVETALNSSGDVFFTATAEYYDRMKKSPTA</sequence>
<keyword evidence="3" id="KW-1003">Cell membrane</keyword>
<evidence type="ECO:0000313" key="10">
    <source>
        <dbReference type="EMBL" id="SEA29695.1"/>
    </source>
</evidence>
<keyword evidence="2" id="KW-0813">Transport</keyword>
<dbReference type="PRINTS" id="PR00173">
    <property type="entry name" value="EDTRNSPORT"/>
</dbReference>
<keyword evidence="5" id="KW-0769">Symport</keyword>
<evidence type="ECO:0000256" key="3">
    <source>
        <dbReference type="ARBA" id="ARBA00022475"/>
    </source>
</evidence>
<evidence type="ECO:0000256" key="9">
    <source>
        <dbReference type="SAM" id="Phobius"/>
    </source>
</evidence>
<dbReference type="Proteomes" id="UP000182257">
    <property type="component" value="Unassembled WGS sequence"/>
</dbReference>
<organism evidence="10 11">
    <name type="scientific">Xylanibacter ruminicola</name>
    <name type="common">Prevotella ruminicola</name>
    <dbReference type="NCBI Taxonomy" id="839"/>
    <lineage>
        <taxon>Bacteria</taxon>
        <taxon>Pseudomonadati</taxon>
        <taxon>Bacteroidota</taxon>
        <taxon>Bacteroidia</taxon>
        <taxon>Bacteroidales</taxon>
        <taxon>Prevotellaceae</taxon>
        <taxon>Xylanibacter</taxon>
    </lineage>
</organism>
<keyword evidence="7 9" id="KW-1133">Transmembrane helix</keyword>
<feature type="transmembrane region" description="Helical" evidence="9">
    <location>
        <begin position="82"/>
        <end position="100"/>
    </location>
</feature>
<dbReference type="SUPFAM" id="SSF118215">
    <property type="entry name" value="Proton glutamate symport protein"/>
    <property type="match status" value="1"/>
</dbReference>
<dbReference type="Pfam" id="PF00375">
    <property type="entry name" value="SDF"/>
    <property type="match status" value="1"/>
</dbReference>
<protein>
    <submittedName>
        <fullName evidence="10">Serine/threonine transporter</fullName>
    </submittedName>
</protein>
<dbReference type="PANTHER" id="PTHR42865:SF8">
    <property type="entry name" value="SERINE_THREONINE TRANSPORTER SSTT"/>
    <property type="match status" value="1"/>
</dbReference>
<feature type="transmembrane region" description="Helical" evidence="9">
    <location>
        <begin position="321"/>
        <end position="346"/>
    </location>
</feature>
<dbReference type="NCBIfam" id="NF010151">
    <property type="entry name" value="PRK13628.1"/>
    <property type="match status" value="1"/>
</dbReference>
<dbReference type="RefSeq" id="WP_074760523.1">
    <property type="nucleotide sequence ID" value="NZ_FNRF01000002.1"/>
</dbReference>
<dbReference type="GO" id="GO:0005295">
    <property type="term" value="F:neutral L-amino acid:sodium symporter activity"/>
    <property type="evidence" value="ECO:0007669"/>
    <property type="project" value="TreeGrafter"/>
</dbReference>
<evidence type="ECO:0000256" key="7">
    <source>
        <dbReference type="ARBA" id="ARBA00022989"/>
    </source>
</evidence>
<keyword evidence="8 9" id="KW-0472">Membrane</keyword>
<gene>
    <name evidence="10" type="ORF">SAMN05216462_1010</name>
</gene>
<keyword evidence="4 9" id="KW-0812">Transmembrane</keyword>
<dbReference type="GO" id="GO:0015826">
    <property type="term" value="P:threonine transport"/>
    <property type="evidence" value="ECO:0007669"/>
    <property type="project" value="InterPro"/>
</dbReference>
<dbReference type="Gene3D" id="1.10.3860.10">
    <property type="entry name" value="Sodium:dicarboxylate symporter"/>
    <property type="match status" value="1"/>
</dbReference>
<evidence type="ECO:0000256" key="8">
    <source>
        <dbReference type="ARBA" id="ARBA00023136"/>
    </source>
</evidence>
<feature type="transmembrane region" description="Helical" evidence="9">
    <location>
        <begin position="12"/>
        <end position="31"/>
    </location>
</feature>
<name>A0A1H4A112_XYLRU</name>
<feature type="transmembrane region" description="Helical" evidence="9">
    <location>
        <begin position="134"/>
        <end position="156"/>
    </location>
</feature>
<proteinExistence type="inferred from homology"/>
<feature type="transmembrane region" description="Helical" evidence="9">
    <location>
        <begin position="210"/>
        <end position="236"/>
    </location>
</feature>
<evidence type="ECO:0000256" key="5">
    <source>
        <dbReference type="ARBA" id="ARBA00022847"/>
    </source>
</evidence>
<accession>A0A1H4A112</accession>
<dbReference type="EMBL" id="FNRF01000002">
    <property type="protein sequence ID" value="SEA29695.1"/>
    <property type="molecule type" value="Genomic_DNA"/>
</dbReference>